<keyword evidence="2" id="KW-1185">Reference proteome</keyword>
<proteinExistence type="predicted"/>
<comment type="caution">
    <text evidence="1">The sequence shown here is derived from an EMBL/GenBank/DDBJ whole genome shotgun (WGS) entry which is preliminary data.</text>
</comment>
<sequence>MEKETPTSPVARSKAQIPAYIIAWIVTSNTTILANKWLISSGGFGYPILLTCLHLTFASIVTQVLARTTNLLHRRHTLPIDKNFFLRTILPMGIVASGSLVCSNLSLVYLSVSFQQMVKGCSPVLTLFVSWLLGVRQVTKSDILSVTIIAGGVVLASAGEIHFSVIGVVYQLAGLLFEATRVVLIQLMLTGEDVSLDPIVGLYYYAPFCAALNFCIMWVVEIPHLSVAEVAPVTWVMLFGSAVIAFMLNYTSMALIGKTSGLTTTLVSIFKNILLVGVSVLIWSTPISPIQFLGYSISLVGLVLYSFGFGQLNAGFRSLLSWLGLQWKDDAVILGQTLPTSSQ</sequence>
<gene>
    <name evidence="1" type="ORF">CRV2_00008797</name>
</gene>
<evidence type="ECO:0000313" key="2">
    <source>
        <dbReference type="Proteomes" id="UP000836387"/>
    </source>
</evidence>
<accession>A0ACA9UY53</accession>
<name>A0ACA9UY53_BIOOC</name>
<evidence type="ECO:0000313" key="1">
    <source>
        <dbReference type="EMBL" id="CAG9956884.1"/>
    </source>
</evidence>
<reference evidence="1" key="2">
    <citation type="submission" date="2021-10" db="EMBL/GenBank/DDBJ databases">
        <authorList>
            <person name="Piombo E."/>
        </authorList>
    </citation>
    <scope>NUCLEOTIDE SEQUENCE</scope>
</reference>
<dbReference type="EMBL" id="CADEHS020000645">
    <property type="protein sequence ID" value="CAG9956884.1"/>
    <property type="molecule type" value="Genomic_DNA"/>
</dbReference>
<protein>
    <submittedName>
        <fullName evidence="1">Uncharacterized protein</fullName>
    </submittedName>
</protein>
<organism evidence="1 2">
    <name type="scientific">Clonostachys rosea f. rosea IK726</name>
    <dbReference type="NCBI Taxonomy" id="1349383"/>
    <lineage>
        <taxon>Eukaryota</taxon>
        <taxon>Fungi</taxon>
        <taxon>Dikarya</taxon>
        <taxon>Ascomycota</taxon>
        <taxon>Pezizomycotina</taxon>
        <taxon>Sordariomycetes</taxon>
        <taxon>Hypocreomycetidae</taxon>
        <taxon>Hypocreales</taxon>
        <taxon>Bionectriaceae</taxon>
        <taxon>Clonostachys</taxon>
    </lineage>
</organism>
<reference evidence="1" key="1">
    <citation type="submission" date="2020-04" db="EMBL/GenBank/DDBJ databases">
        <authorList>
            <person name="Broberg M."/>
        </authorList>
    </citation>
    <scope>NUCLEOTIDE SEQUENCE</scope>
</reference>
<dbReference type="Proteomes" id="UP000836387">
    <property type="component" value="Unassembled WGS sequence"/>
</dbReference>